<evidence type="ECO:0000256" key="1">
    <source>
        <dbReference type="SAM" id="SignalP"/>
    </source>
</evidence>
<keyword evidence="1" id="KW-0732">Signal</keyword>
<sequence length="103" mass="10669">MKLALWRACAVALSTMLLILLSLSAIAAVVANASPGFSGTNELAHPGSVIVEQITDPAAVQPPLHRGDRVALADRSLPNRLRFAQGRPGDRFALTGTGADGTP</sequence>
<feature type="signal peptide" evidence="1">
    <location>
        <begin position="1"/>
        <end position="27"/>
    </location>
</feature>
<dbReference type="RefSeq" id="WP_317994323.1">
    <property type="nucleotide sequence ID" value="NZ_AP025523.1"/>
</dbReference>
<gene>
    <name evidence="2" type="ORF">WPS_19510</name>
</gene>
<accession>A0AAN2C9L9</accession>
<reference evidence="2 3" key="1">
    <citation type="journal article" date="2022" name="ISME Commun">
        <title>Vulcanimicrobium alpinus gen. nov. sp. nov., the first cultivated representative of the candidate phylum 'Eremiobacterota', is a metabolically versatile aerobic anoxygenic phototroph.</title>
        <authorList>
            <person name="Yabe S."/>
            <person name="Muto K."/>
            <person name="Abe K."/>
            <person name="Yokota A."/>
            <person name="Staudigel H."/>
            <person name="Tebo B.M."/>
        </authorList>
    </citation>
    <scope>NUCLEOTIDE SEQUENCE [LARGE SCALE GENOMIC DNA]</scope>
    <source>
        <strain evidence="2 3">WC8-2</strain>
    </source>
</reference>
<name>A0AAN2C9L9_UNVUL</name>
<dbReference type="AlphaFoldDB" id="A0AAN2C9L9"/>
<keyword evidence="3" id="KW-1185">Reference proteome</keyword>
<evidence type="ECO:0000313" key="2">
    <source>
        <dbReference type="EMBL" id="BDE06675.1"/>
    </source>
</evidence>
<evidence type="ECO:0000313" key="3">
    <source>
        <dbReference type="Proteomes" id="UP001317532"/>
    </source>
</evidence>
<protein>
    <submittedName>
        <fullName evidence="2">Uncharacterized protein</fullName>
    </submittedName>
</protein>
<proteinExistence type="predicted"/>
<dbReference type="EMBL" id="AP025523">
    <property type="protein sequence ID" value="BDE06675.1"/>
    <property type="molecule type" value="Genomic_DNA"/>
</dbReference>
<feature type="chain" id="PRO_5042835805" evidence="1">
    <location>
        <begin position="28"/>
        <end position="103"/>
    </location>
</feature>
<dbReference type="Proteomes" id="UP001317532">
    <property type="component" value="Chromosome"/>
</dbReference>
<organism evidence="2 3">
    <name type="scientific">Vulcanimicrobium alpinum</name>
    <dbReference type="NCBI Taxonomy" id="3016050"/>
    <lineage>
        <taxon>Bacteria</taxon>
        <taxon>Bacillati</taxon>
        <taxon>Vulcanimicrobiota</taxon>
        <taxon>Vulcanimicrobiia</taxon>
        <taxon>Vulcanimicrobiales</taxon>
        <taxon>Vulcanimicrobiaceae</taxon>
        <taxon>Vulcanimicrobium</taxon>
    </lineage>
</organism>
<dbReference type="KEGG" id="vab:WPS_19510"/>